<gene>
    <name evidence="1" type="ORF">SEMRO_2255_G320940.1</name>
</gene>
<sequence length="264" mass="28704">MDIHVEEHCIRKKGEATQQHQSSLGERIQSGESLITLTSLLSKDETEYLSRLASAAATTQRTNKSNNCTLDHTLQVCVVRMPTLAAASRENSRGRAPVAGLPETLSLFLEEILERALIFIDQEICPSLKETLFGKQKDGGVTSIAQLFLNNQLEYSRREPAVNVYSAPNGKFSMHKDCHALTLLVPLSDPILDFTGGGTAFWSQSSPTEGQHDPSLVMIPPAGTALLFGGCVSHKGLAIETGTRVVFVVSFSRLGSKDNSYQIS</sequence>
<dbReference type="OrthoDB" id="203253at2759"/>
<organism evidence="1 2">
    <name type="scientific">Seminavis robusta</name>
    <dbReference type="NCBI Taxonomy" id="568900"/>
    <lineage>
        <taxon>Eukaryota</taxon>
        <taxon>Sar</taxon>
        <taxon>Stramenopiles</taxon>
        <taxon>Ochrophyta</taxon>
        <taxon>Bacillariophyta</taxon>
        <taxon>Bacillariophyceae</taxon>
        <taxon>Bacillariophycidae</taxon>
        <taxon>Naviculales</taxon>
        <taxon>Naviculaceae</taxon>
        <taxon>Seminavis</taxon>
    </lineage>
</organism>
<evidence type="ECO:0000313" key="1">
    <source>
        <dbReference type="EMBL" id="CAB9528554.1"/>
    </source>
</evidence>
<dbReference type="SUPFAM" id="SSF51197">
    <property type="entry name" value="Clavaminate synthase-like"/>
    <property type="match status" value="1"/>
</dbReference>
<proteinExistence type="predicted"/>
<dbReference type="EMBL" id="CAICTM010002253">
    <property type="protein sequence ID" value="CAB9528554.1"/>
    <property type="molecule type" value="Genomic_DNA"/>
</dbReference>
<dbReference type="Gene3D" id="2.60.120.620">
    <property type="entry name" value="q2cbj1_9rhob like domain"/>
    <property type="match status" value="1"/>
</dbReference>
<reference evidence="1" key="1">
    <citation type="submission" date="2020-06" db="EMBL/GenBank/DDBJ databases">
        <authorList>
            <consortium name="Plant Systems Biology data submission"/>
        </authorList>
    </citation>
    <scope>NUCLEOTIDE SEQUENCE</scope>
    <source>
        <strain evidence="1">D6</strain>
    </source>
</reference>
<evidence type="ECO:0000313" key="2">
    <source>
        <dbReference type="Proteomes" id="UP001153069"/>
    </source>
</evidence>
<evidence type="ECO:0008006" key="3">
    <source>
        <dbReference type="Google" id="ProtNLM"/>
    </source>
</evidence>
<comment type="caution">
    <text evidence="1">The sequence shown here is derived from an EMBL/GenBank/DDBJ whole genome shotgun (WGS) entry which is preliminary data.</text>
</comment>
<name>A0A9N8F0T5_9STRA</name>
<protein>
    <recommendedName>
        <fullName evidence="3">Fe2OG dioxygenase domain-containing protein</fullName>
    </recommendedName>
</protein>
<dbReference type="AlphaFoldDB" id="A0A9N8F0T5"/>
<keyword evidence="2" id="KW-1185">Reference proteome</keyword>
<accession>A0A9N8F0T5</accession>
<dbReference type="Proteomes" id="UP001153069">
    <property type="component" value="Unassembled WGS sequence"/>
</dbReference>